<dbReference type="CDD" id="cd10456">
    <property type="entry name" value="GIY-YIG_UPF0213"/>
    <property type="match status" value="1"/>
</dbReference>
<protein>
    <recommendedName>
        <fullName evidence="2">GIY-YIG domain-containing protein</fullName>
    </recommendedName>
</protein>
<dbReference type="SUPFAM" id="SSF82771">
    <property type="entry name" value="GIY-YIG endonuclease"/>
    <property type="match status" value="1"/>
</dbReference>
<accession>A0A1G2CY11</accession>
<feature type="domain" description="GIY-YIG" evidence="2">
    <location>
        <begin position="1"/>
        <end position="76"/>
    </location>
</feature>
<dbReference type="InterPro" id="IPR050190">
    <property type="entry name" value="UPF0213_domain"/>
</dbReference>
<evidence type="ECO:0000313" key="3">
    <source>
        <dbReference type="EMBL" id="OGZ06102.1"/>
    </source>
</evidence>
<comment type="similarity">
    <text evidence="1">Belongs to the UPF0213 family.</text>
</comment>
<dbReference type="Gene3D" id="3.40.1440.10">
    <property type="entry name" value="GIY-YIG endonuclease"/>
    <property type="match status" value="1"/>
</dbReference>
<dbReference type="EMBL" id="MHLI01000005">
    <property type="protein sequence ID" value="OGZ06102.1"/>
    <property type="molecule type" value="Genomic_DNA"/>
</dbReference>
<dbReference type="PANTHER" id="PTHR34477:SF1">
    <property type="entry name" value="UPF0213 PROTEIN YHBQ"/>
    <property type="match status" value="1"/>
</dbReference>
<dbReference type="InterPro" id="IPR035901">
    <property type="entry name" value="GIY-YIG_endonuc_sf"/>
</dbReference>
<reference evidence="3 4" key="1">
    <citation type="journal article" date="2016" name="Nat. Commun.">
        <title>Thousands of microbial genomes shed light on interconnected biogeochemical processes in an aquifer system.</title>
        <authorList>
            <person name="Anantharaman K."/>
            <person name="Brown C.T."/>
            <person name="Hug L.A."/>
            <person name="Sharon I."/>
            <person name="Castelle C.J."/>
            <person name="Probst A.J."/>
            <person name="Thomas B.C."/>
            <person name="Singh A."/>
            <person name="Wilkins M.J."/>
            <person name="Karaoz U."/>
            <person name="Brodie E.L."/>
            <person name="Williams K.H."/>
            <person name="Hubbard S.S."/>
            <person name="Banfield J.F."/>
        </authorList>
    </citation>
    <scope>NUCLEOTIDE SEQUENCE [LARGE SCALE GENOMIC DNA]</scope>
</reference>
<sequence>MQYSVYILRCVDDTLYTGITNDLPRRLLDHQSGKGGKYTRAHPGLAMVYHEMAGKRGSALRREAAIKKMTRREKLLLIAASVDVSSKHLLT</sequence>
<dbReference type="PROSITE" id="PS50164">
    <property type="entry name" value="GIY_YIG"/>
    <property type="match status" value="1"/>
</dbReference>
<evidence type="ECO:0000259" key="2">
    <source>
        <dbReference type="PROSITE" id="PS50164"/>
    </source>
</evidence>
<dbReference type="PANTHER" id="PTHR34477">
    <property type="entry name" value="UPF0213 PROTEIN YHBQ"/>
    <property type="match status" value="1"/>
</dbReference>
<organism evidence="3 4">
    <name type="scientific">Candidatus Lloydbacteria bacterium RIFCSPHIGHO2_01_FULL_49_22</name>
    <dbReference type="NCBI Taxonomy" id="1798658"/>
    <lineage>
        <taxon>Bacteria</taxon>
        <taxon>Candidatus Lloydiibacteriota</taxon>
    </lineage>
</organism>
<gene>
    <name evidence="3" type="ORF">A2845_01655</name>
</gene>
<dbReference type="InterPro" id="IPR000305">
    <property type="entry name" value="GIY-YIG_endonuc"/>
</dbReference>
<dbReference type="Proteomes" id="UP000177122">
    <property type="component" value="Unassembled WGS sequence"/>
</dbReference>
<name>A0A1G2CY11_9BACT</name>
<dbReference type="AlphaFoldDB" id="A0A1G2CY11"/>
<proteinExistence type="inferred from homology"/>
<comment type="caution">
    <text evidence="3">The sequence shown here is derived from an EMBL/GenBank/DDBJ whole genome shotgun (WGS) entry which is preliminary data.</text>
</comment>
<evidence type="ECO:0000256" key="1">
    <source>
        <dbReference type="ARBA" id="ARBA00007435"/>
    </source>
</evidence>
<evidence type="ECO:0000313" key="4">
    <source>
        <dbReference type="Proteomes" id="UP000177122"/>
    </source>
</evidence>
<dbReference type="Pfam" id="PF01541">
    <property type="entry name" value="GIY-YIG"/>
    <property type="match status" value="1"/>
</dbReference>